<proteinExistence type="predicted"/>
<dbReference type="RefSeq" id="WP_183658440.1">
    <property type="nucleotide sequence ID" value="NZ_JACHWU010000006.1"/>
</dbReference>
<protein>
    <submittedName>
        <fullName evidence="1">Malate dehydrogenase (Oxaloacetate-decarboxylating)</fullName>
        <ecNumber evidence="1">1.1.1.38</ecNumber>
    </submittedName>
</protein>
<reference evidence="1 2" key="1">
    <citation type="submission" date="2020-08" db="EMBL/GenBank/DDBJ databases">
        <title>Genomic Encyclopedia of Type Strains, Phase III (KMG-III): the genomes of soil and plant-associated and newly described type strains.</title>
        <authorList>
            <person name="Whitman W."/>
        </authorList>
    </citation>
    <scope>NUCLEOTIDE SEQUENCE [LARGE SCALE GENOMIC DNA]</scope>
    <source>
        <strain evidence="1 2">CECT 8577</strain>
    </source>
</reference>
<evidence type="ECO:0000313" key="1">
    <source>
        <dbReference type="EMBL" id="MBB3053071.1"/>
    </source>
</evidence>
<organism evidence="1 2">
    <name type="scientific">Prauserella isguenensis</name>
    <dbReference type="NCBI Taxonomy" id="1470180"/>
    <lineage>
        <taxon>Bacteria</taxon>
        <taxon>Bacillati</taxon>
        <taxon>Actinomycetota</taxon>
        <taxon>Actinomycetes</taxon>
        <taxon>Pseudonocardiales</taxon>
        <taxon>Pseudonocardiaceae</taxon>
        <taxon>Prauserella</taxon>
    </lineage>
</organism>
<keyword evidence="2" id="KW-1185">Reference proteome</keyword>
<evidence type="ECO:0000313" key="2">
    <source>
        <dbReference type="Proteomes" id="UP000550714"/>
    </source>
</evidence>
<dbReference type="AlphaFoldDB" id="A0A839S4P7"/>
<gene>
    <name evidence="1" type="ORF">FHS23_004114</name>
</gene>
<dbReference type="EMBL" id="JACHWU010000006">
    <property type="protein sequence ID" value="MBB3053071.1"/>
    <property type="molecule type" value="Genomic_DNA"/>
</dbReference>
<dbReference type="GO" id="GO:0016491">
    <property type="term" value="F:oxidoreductase activity"/>
    <property type="evidence" value="ECO:0007669"/>
    <property type="project" value="UniProtKB-KW"/>
</dbReference>
<keyword evidence="1" id="KW-0560">Oxidoreductase</keyword>
<dbReference type="EC" id="1.1.1.38" evidence="1"/>
<dbReference type="Proteomes" id="UP000550714">
    <property type="component" value="Unassembled WGS sequence"/>
</dbReference>
<accession>A0A839S4P7</accession>
<comment type="caution">
    <text evidence="1">The sequence shown here is derived from an EMBL/GenBank/DDBJ whole genome shotgun (WGS) entry which is preliminary data.</text>
</comment>
<sequence length="187" mass="18992">MAQRALSEAGGPPLITDQDTTAIGLTAELLTALMRAGRQLATSYVVVAGADAMPNLCPLLMAAGIRDIGIWKQADAAVLPLAQAIQGADAVIDVRDRASSPHDSGIDGPSVVVAPNDPTCSIVAVPGLLRAVVDAANPRMDVGVYGACAHALVMATPADRCLPAPDLALTDSVAWATAQALKHDPGT</sequence>
<name>A0A839S4P7_9PSEU</name>